<dbReference type="STRING" id="535722.E4UZ11"/>
<accession>E4UZ11</accession>
<dbReference type="InParanoid" id="E4UZ11"/>
<dbReference type="HOGENOM" id="CLU_1234730_0_0_1"/>
<evidence type="ECO:0000313" key="2">
    <source>
        <dbReference type="Proteomes" id="UP000002669"/>
    </source>
</evidence>
<dbReference type="GeneID" id="10027050"/>
<name>E4UZ11_ARTGP</name>
<sequence>MGGFIRTSLHFTPSYMGKLNQPLFVFIFAHGGQFTNLVTIGGRNCGNELGISDPTKSNCDFDLNVSDIASIVGSEVELTIISTPYASGGWAVTSTLDPGDLSTDVSIPLDIWTKSRPLSEDVALPTETTFQDLPEIDSIRVSWAELSPPYNTIWANERKEQTFYEVTLVISVANPRERNSAGARAFAASTSSSPIKMKAFAQVNTEASTLNIAYPFKLCFYGGR</sequence>
<keyword evidence="2" id="KW-1185">Reference proteome</keyword>
<proteinExistence type="predicted"/>
<dbReference type="RefSeq" id="XP_003171795.1">
    <property type="nucleotide sequence ID" value="XM_003171747.1"/>
</dbReference>
<dbReference type="AlphaFoldDB" id="E4UZ11"/>
<dbReference type="EMBL" id="DS989826">
    <property type="protein sequence ID" value="EFR03341.1"/>
    <property type="molecule type" value="Genomic_DNA"/>
</dbReference>
<reference evidence="2" key="1">
    <citation type="journal article" date="2012" name="MBio">
        <title>Comparative genome analysis of Trichophyton rubrum and related dermatophytes reveals candidate genes involved in infection.</title>
        <authorList>
            <person name="Martinez D.A."/>
            <person name="Oliver B.G."/>
            <person name="Graeser Y."/>
            <person name="Goldberg J.M."/>
            <person name="Li W."/>
            <person name="Martinez-Rossi N.M."/>
            <person name="Monod M."/>
            <person name="Shelest E."/>
            <person name="Barton R.C."/>
            <person name="Birch E."/>
            <person name="Brakhage A.A."/>
            <person name="Chen Z."/>
            <person name="Gurr S.J."/>
            <person name="Heiman D."/>
            <person name="Heitman J."/>
            <person name="Kosti I."/>
            <person name="Rossi A."/>
            <person name="Saif S."/>
            <person name="Samalova M."/>
            <person name="Saunders C.W."/>
            <person name="Shea T."/>
            <person name="Summerbell R.C."/>
            <person name="Xu J."/>
            <person name="Young S."/>
            <person name="Zeng Q."/>
            <person name="Birren B.W."/>
            <person name="Cuomo C.A."/>
            <person name="White T.C."/>
        </authorList>
    </citation>
    <scope>NUCLEOTIDE SEQUENCE [LARGE SCALE GENOMIC DNA]</scope>
    <source>
        <strain evidence="2">ATCC MYA-4604 / CBS 118893</strain>
    </source>
</reference>
<dbReference type="Proteomes" id="UP000002669">
    <property type="component" value="Unassembled WGS sequence"/>
</dbReference>
<dbReference type="OrthoDB" id="3000060at2759"/>
<dbReference type="VEuPathDB" id="FungiDB:MGYG_06337"/>
<protein>
    <submittedName>
        <fullName evidence="1">Uncharacterized protein</fullName>
    </submittedName>
</protein>
<evidence type="ECO:0000313" key="1">
    <source>
        <dbReference type="EMBL" id="EFR03341.1"/>
    </source>
</evidence>
<organism evidence="2">
    <name type="scientific">Arthroderma gypseum (strain ATCC MYA-4604 / CBS 118893)</name>
    <name type="common">Microsporum gypseum</name>
    <dbReference type="NCBI Taxonomy" id="535722"/>
    <lineage>
        <taxon>Eukaryota</taxon>
        <taxon>Fungi</taxon>
        <taxon>Dikarya</taxon>
        <taxon>Ascomycota</taxon>
        <taxon>Pezizomycotina</taxon>
        <taxon>Eurotiomycetes</taxon>
        <taxon>Eurotiomycetidae</taxon>
        <taxon>Onygenales</taxon>
        <taxon>Arthrodermataceae</taxon>
        <taxon>Nannizzia</taxon>
    </lineage>
</organism>
<gene>
    <name evidence="1" type="ORF">MGYG_06337</name>
</gene>